<comment type="catalytic activity">
    <reaction evidence="14">
        <text>ATP + H2O = ADP + phosphate + H(+)</text>
        <dbReference type="Rhea" id="RHEA:13065"/>
        <dbReference type="ChEBI" id="CHEBI:15377"/>
        <dbReference type="ChEBI" id="CHEBI:15378"/>
        <dbReference type="ChEBI" id="CHEBI:30616"/>
        <dbReference type="ChEBI" id="CHEBI:43474"/>
        <dbReference type="ChEBI" id="CHEBI:456216"/>
        <dbReference type="EC" id="5.6.2.4"/>
    </reaction>
</comment>
<evidence type="ECO:0000256" key="3">
    <source>
        <dbReference type="ARBA" id="ARBA00022741"/>
    </source>
</evidence>
<dbReference type="InterPro" id="IPR000212">
    <property type="entry name" value="DNA_helicase_UvrD/REP"/>
</dbReference>
<keyword evidence="9" id="KW-0238">DNA-binding</keyword>
<dbReference type="GO" id="GO:0033202">
    <property type="term" value="C:DNA helicase complex"/>
    <property type="evidence" value="ECO:0007669"/>
    <property type="project" value="TreeGrafter"/>
</dbReference>
<dbReference type="PROSITE" id="PS51217">
    <property type="entry name" value="UVRD_HELICASE_CTER"/>
    <property type="match status" value="1"/>
</dbReference>
<keyword evidence="5 15" id="KW-0378">Hydrolase</keyword>
<evidence type="ECO:0000256" key="8">
    <source>
        <dbReference type="ARBA" id="ARBA00022840"/>
    </source>
</evidence>
<evidence type="ECO:0000259" key="17">
    <source>
        <dbReference type="PROSITE" id="PS51198"/>
    </source>
</evidence>
<reference evidence="19 20" key="1">
    <citation type="submission" date="2020-04" db="EMBL/GenBank/DDBJ databases">
        <title>Nesterenkonia sp. nov., isolated from marine sediment.</title>
        <authorList>
            <person name="Zhang G."/>
        </authorList>
    </citation>
    <scope>NUCLEOTIDE SEQUENCE [LARGE SCALE GENOMIC DNA]</scope>
    <source>
        <strain evidence="19 20">MY13</strain>
    </source>
</reference>
<gene>
    <name evidence="19" type="ORF">HGQ17_04500</name>
</gene>
<evidence type="ECO:0000256" key="16">
    <source>
        <dbReference type="SAM" id="MobiDB-lite"/>
    </source>
</evidence>
<keyword evidence="4" id="KW-0227">DNA damage</keyword>
<dbReference type="InterPro" id="IPR013986">
    <property type="entry name" value="DExx_box_DNA_helicase_dom_sf"/>
</dbReference>
<keyword evidence="10" id="KW-0234">DNA repair</keyword>
<dbReference type="GO" id="GO:0003677">
    <property type="term" value="F:DNA binding"/>
    <property type="evidence" value="ECO:0007669"/>
    <property type="project" value="UniProtKB-KW"/>
</dbReference>
<evidence type="ECO:0000313" key="20">
    <source>
        <dbReference type="Proteomes" id="UP000523139"/>
    </source>
</evidence>
<evidence type="ECO:0000256" key="5">
    <source>
        <dbReference type="ARBA" id="ARBA00022801"/>
    </source>
</evidence>
<dbReference type="InterPro" id="IPR011604">
    <property type="entry name" value="PDDEXK-like_dom_sf"/>
</dbReference>
<comment type="similarity">
    <text evidence="1">Belongs to the helicase family. UvrD subfamily.</text>
</comment>
<dbReference type="SUPFAM" id="SSF52540">
    <property type="entry name" value="P-loop containing nucleoside triphosphate hydrolases"/>
    <property type="match status" value="1"/>
</dbReference>
<dbReference type="PANTHER" id="PTHR11070">
    <property type="entry name" value="UVRD / RECB / PCRA DNA HELICASE FAMILY MEMBER"/>
    <property type="match status" value="1"/>
</dbReference>
<dbReference type="PROSITE" id="PS51198">
    <property type="entry name" value="UVRD_HELICASE_ATP_BIND"/>
    <property type="match status" value="1"/>
</dbReference>
<evidence type="ECO:0000256" key="2">
    <source>
        <dbReference type="ARBA" id="ARBA00022722"/>
    </source>
</evidence>
<feature type="binding site" evidence="15">
    <location>
        <begin position="42"/>
        <end position="49"/>
    </location>
    <ligand>
        <name>ATP</name>
        <dbReference type="ChEBI" id="CHEBI:30616"/>
    </ligand>
</feature>
<dbReference type="CDD" id="cd17932">
    <property type="entry name" value="DEXQc_UvrD"/>
    <property type="match status" value="1"/>
</dbReference>
<organism evidence="19 20">
    <name type="scientific">Nesterenkonia sedimenti</name>
    <dbReference type="NCBI Taxonomy" id="1463632"/>
    <lineage>
        <taxon>Bacteria</taxon>
        <taxon>Bacillati</taxon>
        <taxon>Actinomycetota</taxon>
        <taxon>Actinomycetes</taxon>
        <taxon>Micrococcales</taxon>
        <taxon>Micrococcaceae</taxon>
        <taxon>Nesterenkonia</taxon>
    </lineage>
</organism>
<keyword evidence="2" id="KW-0540">Nuclease</keyword>
<evidence type="ECO:0000256" key="7">
    <source>
        <dbReference type="ARBA" id="ARBA00022839"/>
    </source>
</evidence>
<dbReference type="Proteomes" id="UP000523139">
    <property type="component" value="Unassembled WGS sequence"/>
</dbReference>
<dbReference type="AlphaFoldDB" id="A0A7X8TIB0"/>
<dbReference type="InterPro" id="IPR027417">
    <property type="entry name" value="P-loop_NTPase"/>
</dbReference>
<accession>A0A7X8TIB0</accession>
<name>A0A7X8TIB0_9MICC</name>
<dbReference type="GO" id="GO:0000725">
    <property type="term" value="P:recombinational repair"/>
    <property type="evidence" value="ECO:0007669"/>
    <property type="project" value="TreeGrafter"/>
</dbReference>
<evidence type="ECO:0000256" key="13">
    <source>
        <dbReference type="ARBA" id="ARBA00034808"/>
    </source>
</evidence>
<keyword evidence="11" id="KW-0413">Isomerase</keyword>
<evidence type="ECO:0000313" key="19">
    <source>
        <dbReference type="EMBL" id="NLS09276.1"/>
    </source>
</evidence>
<keyword evidence="6 15" id="KW-0347">Helicase</keyword>
<evidence type="ECO:0000256" key="11">
    <source>
        <dbReference type="ARBA" id="ARBA00023235"/>
    </source>
</evidence>
<dbReference type="RefSeq" id="WP_168886784.1">
    <property type="nucleotide sequence ID" value="NZ_JABAHY010000003.1"/>
</dbReference>
<evidence type="ECO:0000256" key="6">
    <source>
        <dbReference type="ARBA" id="ARBA00022806"/>
    </source>
</evidence>
<dbReference type="GO" id="GO:0004527">
    <property type="term" value="F:exonuclease activity"/>
    <property type="evidence" value="ECO:0007669"/>
    <property type="project" value="UniProtKB-KW"/>
</dbReference>
<dbReference type="InterPro" id="IPR014016">
    <property type="entry name" value="UvrD-like_ATP-bd"/>
</dbReference>
<feature type="domain" description="UvrD-like helicase C-terminal" evidence="18">
    <location>
        <begin position="427"/>
        <end position="764"/>
    </location>
</feature>
<keyword evidence="20" id="KW-1185">Reference proteome</keyword>
<evidence type="ECO:0000256" key="10">
    <source>
        <dbReference type="ARBA" id="ARBA00023204"/>
    </source>
</evidence>
<dbReference type="GO" id="GO:0005524">
    <property type="term" value="F:ATP binding"/>
    <property type="evidence" value="ECO:0007669"/>
    <property type="project" value="UniProtKB-UniRule"/>
</dbReference>
<dbReference type="Pfam" id="PF00580">
    <property type="entry name" value="UvrD-helicase"/>
    <property type="match status" value="1"/>
</dbReference>
<evidence type="ECO:0000256" key="4">
    <source>
        <dbReference type="ARBA" id="ARBA00022763"/>
    </source>
</evidence>
<dbReference type="GO" id="GO:0005829">
    <property type="term" value="C:cytosol"/>
    <property type="evidence" value="ECO:0007669"/>
    <property type="project" value="TreeGrafter"/>
</dbReference>
<keyword evidence="7" id="KW-0269">Exonuclease</keyword>
<evidence type="ECO:0000256" key="12">
    <source>
        <dbReference type="ARBA" id="ARBA00034617"/>
    </source>
</evidence>
<evidence type="ECO:0000256" key="9">
    <source>
        <dbReference type="ARBA" id="ARBA00023125"/>
    </source>
</evidence>
<sequence>MSAGQHPRYSSTEIAQALGNPPPTPEQRKVIEAPLEPTLVIAGAGSGKTATMADRVVYLVANAIIRPDEILGVTFTRKAAGELRERVTGKLAHLLRAGLITAETLLPAESEDTGPATAQLDPAALLAPVISTYHAYAQSLVTEYGMHIGLEPETQLIGEAQAWQIVAPLVESFEEGHTFVETGATVSSLPGQVLTLAGDCAEHLRNPADVVGFLQTEIERAERLRDLKFAEHEAKEQKKLAKDPDYQPKPPKLGQKEQALLDLLKTRQALPGLVTKYHQAKAELGVMDFGDLLRHAVRIVQEAPQAVEAEREKYRLVLLDEFQDTSYAQLELFAQLYGAGTEKAVTAVGDPNQSIYGFRGASAGQLFSFPHRFPRTENDDATPRYRPAPIRQLTVAWRNGRSILATANAIVAPLSRDADNPWDASTAKLRGELKPLITPDQADKDPEQPLSSGGEPILPPEKVAAGEVHYGFFHTEAEETEAIIAQLRQVVNTDEGTAKPTEEQPSCAVLAPTHGRLAAIAEGLRAAGVHYQLLSLQGLLHVPEVAETISYLRVLNDPGRSDALMRILAGARYRIGPRDLHRLGAYASSLAGRRRPSAGEEPLTTAEADTAELQSLAEALAALPEDTQRLTESLGFSTEGAQRLLGAKQDFATLRRLIGLDLGTLIHRLVQETGLDVEVAARPVSEDTGPTDSAGAQPAAHPTAQLDALIGYAQSFAEGEDPTDLTGFLDWLDAAAANERGLEQAAQEPAPGAVQLLTVHASKGLEWDVVAVAGLREDLFPAARARAQNWLNAQANLPWPLRGDHAALPQWDSDQESISFWVCSSGRNSTKAYENTGGRVFSEDCYAFSRQEQRRLAYVALTRARSRLICTGASFYGASGGKEASEFLSDIRQAAQETNQPESFTELNWYEFDPEDQPENPEAGLLTEAQWPYDPLAAVPMRRVRLERADTEDPTSVDEYHPVADEQPQQLPTRRPAMTAAAQAVREAAAENVVVDSEAQQESPRRGWLAQAQAVIRRHQLARRDRGGTELPAQMSASTVVALAQDPQPVLEQVRRPVPQRPHRQARRGTVVHAWVEQQFDAVAPFPEIDDAVSTEKDLEQLFDLATVKENFRSTPWAQRQVFAMEIPVETSVEGVMLRGRIDAVFGSDPQGRQLGTGDFERWEQLPKLERNAKMAQCSWDLVDWKTGSVPTGADLEAKQLQLAIYRLAFSRIYGVPAEQINAHFVYLDAGRTLTPQRLQSAEELQELIRGVRPSGRPVWSA</sequence>
<feature type="region of interest" description="Disordered" evidence="16">
    <location>
        <begin position="432"/>
        <end position="460"/>
    </location>
</feature>
<proteinExistence type="inferred from homology"/>
<evidence type="ECO:0000259" key="18">
    <source>
        <dbReference type="PROSITE" id="PS51217"/>
    </source>
</evidence>
<comment type="caution">
    <text evidence="19">The sequence shown here is derived from an EMBL/GenBank/DDBJ whole genome shotgun (WGS) entry which is preliminary data.</text>
</comment>
<dbReference type="Gene3D" id="3.40.50.300">
    <property type="entry name" value="P-loop containing nucleotide triphosphate hydrolases"/>
    <property type="match status" value="3"/>
</dbReference>
<feature type="domain" description="UvrD-like helicase ATP-binding" evidence="17">
    <location>
        <begin position="21"/>
        <end position="400"/>
    </location>
</feature>
<comment type="catalytic activity">
    <reaction evidence="12">
        <text>Couples ATP hydrolysis with the unwinding of duplex DNA by translocating in the 3'-5' direction.</text>
        <dbReference type="EC" id="5.6.2.4"/>
    </reaction>
</comment>
<keyword evidence="3 15" id="KW-0547">Nucleotide-binding</keyword>
<protein>
    <recommendedName>
        <fullName evidence="13">DNA 3'-5' helicase</fullName>
        <ecNumber evidence="13">5.6.2.4</ecNumber>
    </recommendedName>
</protein>
<dbReference type="Pfam" id="PF13361">
    <property type="entry name" value="UvrD_C"/>
    <property type="match status" value="1"/>
</dbReference>
<dbReference type="Gene3D" id="3.90.320.10">
    <property type="match status" value="1"/>
</dbReference>
<feature type="region of interest" description="Disordered" evidence="16">
    <location>
        <begin position="1"/>
        <end position="28"/>
    </location>
</feature>
<dbReference type="EC" id="5.6.2.4" evidence="13"/>
<keyword evidence="8 15" id="KW-0067">ATP-binding</keyword>
<evidence type="ECO:0000256" key="14">
    <source>
        <dbReference type="ARBA" id="ARBA00048988"/>
    </source>
</evidence>
<dbReference type="EMBL" id="JABAHY010000003">
    <property type="protein sequence ID" value="NLS09276.1"/>
    <property type="molecule type" value="Genomic_DNA"/>
</dbReference>
<evidence type="ECO:0000256" key="15">
    <source>
        <dbReference type="PROSITE-ProRule" id="PRU00560"/>
    </source>
</evidence>
<dbReference type="GO" id="GO:0043138">
    <property type="term" value="F:3'-5' DNA helicase activity"/>
    <property type="evidence" value="ECO:0007669"/>
    <property type="project" value="UniProtKB-EC"/>
</dbReference>
<dbReference type="PANTHER" id="PTHR11070:SF55">
    <property type="entry name" value="DNA 3'-5' HELICASE"/>
    <property type="match status" value="1"/>
</dbReference>
<dbReference type="InterPro" id="IPR014017">
    <property type="entry name" value="DNA_helicase_UvrD-like_C"/>
</dbReference>
<dbReference type="Gene3D" id="1.10.10.160">
    <property type="match status" value="1"/>
</dbReference>
<evidence type="ECO:0000256" key="1">
    <source>
        <dbReference type="ARBA" id="ARBA00009922"/>
    </source>
</evidence>
<dbReference type="Gene3D" id="1.10.486.10">
    <property type="entry name" value="PCRA, domain 4"/>
    <property type="match status" value="1"/>
</dbReference>